<sequence length="225" mass="23321">MNRLAPAVLRPLLRAVEVLAVVLAAGTVLLGILMTASIAFGEFSASVPLVPDLDSVPEVGQEDVYAWVFFDTVRVVHPDPPAVARALKWGGYAAVAVVVLAGCVVAFTLARRLRAGRPFSRFAAASLLTLGILATLAAFLSPALLLEATAAMVSDLGLRTADAAGLVVYEASEGPAALLLDRFPSPGVVIRHANWVLAGVGGILVVISFAFRRGAALQADTEGLV</sequence>
<evidence type="ECO:0000313" key="2">
    <source>
        <dbReference type="EMBL" id="QBR87443.1"/>
    </source>
</evidence>
<feature type="transmembrane region" description="Helical" evidence="1">
    <location>
        <begin position="122"/>
        <end position="146"/>
    </location>
</feature>
<proteinExistence type="predicted"/>
<dbReference type="EMBL" id="CP038266">
    <property type="protein sequence ID" value="QBR87443.1"/>
    <property type="molecule type" value="Genomic_DNA"/>
</dbReference>
<accession>A0ABX5SMU3</accession>
<name>A0ABX5SMU3_9MICO</name>
<keyword evidence="3" id="KW-1185">Reference proteome</keyword>
<evidence type="ECO:0000313" key="3">
    <source>
        <dbReference type="Proteomes" id="UP000295748"/>
    </source>
</evidence>
<feature type="transmembrane region" description="Helical" evidence="1">
    <location>
        <begin position="89"/>
        <end position="110"/>
    </location>
</feature>
<keyword evidence="1" id="KW-1133">Transmembrane helix</keyword>
<reference evidence="2 3" key="1">
    <citation type="submission" date="2019-03" db="EMBL/GenBank/DDBJ databases">
        <authorList>
            <person name="Dong K."/>
        </authorList>
    </citation>
    <scope>NUCLEOTIDE SEQUENCE [LARGE SCALE GENOMIC DNA]</scope>
    <source>
        <strain evidence="3">dk512</strain>
    </source>
</reference>
<keyword evidence="1" id="KW-0812">Transmembrane</keyword>
<feature type="transmembrane region" description="Helical" evidence="1">
    <location>
        <begin position="12"/>
        <end position="40"/>
    </location>
</feature>
<organism evidence="2 3">
    <name type="scientific">Microbacterium wangchenii</name>
    <dbReference type="NCBI Taxonomy" id="2541726"/>
    <lineage>
        <taxon>Bacteria</taxon>
        <taxon>Bacillati</taxon>
        <taxon>Actinomycetota</taxon>
        <taxon>Actinomycetes</taxon>
        <taxon>Micrococcales</taxon>
        <taxon>Microbacteriaceae</taxon>
        <taxon>Microbacterium</taxon>
    </lineage>
</organism>
<keyword evidence="1" id="KW-0472">Membrane</keyword>
<feature type="transmembrane region" description="Helical" evidence="1">
    <location>
        <begin position="192"/>
        <end position="211"/>
    </location>
</feature>
<dbReference type="Proteomes" id="UP000295748">
    <property type="component" value="Chromosome"/>
</dbReference>
<evidence type="ECO:0008006" key="4">
    <source>
        <dbReference type="Google" id="ProtNLM"/>
    </source>
</evidence>
<protein>
    <recommendedName>
        <fullName evidence="4">DUF1461 domain-containing protein</fullName>
    </recommendedName>
</protein>
<gene>
    <name evidence="2" type="ORF">E4K62_01255</name>
</gene>
<dbReference type="RefSeq" id="WP_135062807.1">
    <property type="nucleotide sequence ID" value="NZ_CP038266.1"/>
</dbReference>
<evidence type="ECO:0000256" key="1">
    <source>
        <dbReference type="SAM" id="Phobius"/>
    </source>
</evidence>